<name>A0A0G0PJK8_9BACT</name>
<dbReference type="EMBL" id="LBXL01000051">
    <property type="protein sequence ID" value="KKR28394.1"/>
    <property type="molecule type" value="Genomic_DNA"/>
</dbReference>
<evidence type="ECO:0000313" key="2">
    <source>
        <dbReference type="Proteomes" id="UP000034793"/>
    </source>
</evidence>
<dbReference type="Proteomes" id="UP000034793">
    <property type="component" value="Unassembled WGS sequence"/>
</dbReference>
<reference evidence="1 2" key="1">
    <citation type="journal article" date="2015" name="Nature">
        <title>rRNA introns, odd ribosomes, and small enigmatic genomes across a large radiation of phyla.</title>
        <authorList>
            <person name="Brown C.T."/>
            <person name="Hug L.A."/>
            <person name="Thomas B.C."/>
            <person name="Sharon I."/>
            <person name="Castelle C.J."/>
            <person name="Singh A."/>
            <person name="Wilkins M.J."/>
            <person name="Williams K.H."/>
            <person name="Banfield J.F."/>
        </authorList>
    </citation>
    <scope>NUCLEOTIDE SEQUENCE [LARGE SCALE GENOMIC DNA]</scope>
</reference>
<proteinExistence type="predicted"/>
<protein>
    <submittedName>
        <fullName evidence="1">Uncharacterized protein</fullName>
    </submittedName>
</protein>
<gene>
    <name evidence="1" type="ORF">UT61_C0051G0006</name>
</gene>
<evidence type="ECO:0000313" key="1">
    <source>
        <dbReference type="EMBL" id="KKR28394.1"/>
    </source>
</evidence>
<sequence>MRPEIETELALNADTNILKGYFLSEGIMRVFKEQFPPRQDILDRMNAEMEGANVRGIIIKAPEKCQAIAERRVIMKVEDGIPQFFLGWWLHFNHPGFDVDFFPPFGKARGTGLLHEIAQVQKVKSVKPAIEKICIIPNYPDLSYLKNGKISIAEHFVCLPNELAILQSYQMALVRQQFEQTQKLDLP</sequence>
<organism evidence="1 2">
    <name type="scientific">Candidatus Woesebacteria bacterium GW2011_GWA1_39_8</name>
    <dbReference type="NCBI Taxonomy" id="1618552"/>
    <lineage>
        <taxon>Bacteria</taxon>
        <taxon>Candidatus Woeseibacteriota</taxon>
    </lineage>
</organism>
<accession>A0A0G0PJK8</accession>
<comment type="caution">
    <text evidence="1">The sequence shown here is derived from an EMBL/GenBank/DDBJ whole genome shotgun (WGS) entry which is preliminary data.</text>
</comment>
<dbReference type="AlphaFoldDB" id="A0A0G0PJK8"/>